<evidence type="ECO:0000256" key="2">
    <source>
        <dbReference type="ARBA" id="ARBA00023002"/>
    </source>
</evidence>
<dbReference type="EMBL" id="JAESVB010000001">
    <property type="protein sequence ID" value="MCB8873663.1"/>
    <property type="molecule type" value="Genomic_DNA"/>
</dbReference>
<accession>A0A964DXF9</accession>
<sequence>MQDKTVVVLGGTSGIGFAIAEGVAAAGGRPIIVSRAQANLDAALARLPAAAAGHAVDLTDEAAVAGLFEQIGTLDHLAYTAGESLMLGAIAEMELTAARRFMETRFWGAIAAAKHAAPRIRPGGSIVFSSGIAGARPPQGGWAMGASICAGMEGLTRALAVELAPTRVNLVSPGFIRTPLWRDIPEADREALFTSVGAKLPVGRVGEPGELAEAYLFLMQAGFTTGHVLVADGGGLLV</sequence>
<comment type="similarity">
    <text evidence="1">Belongs to the short-chain dehydrogenases/reductases (SDR) family.</text>
</comment>
<dbReference type="PANTHER" id="PTHR43477">
    <property type="entry name" value="DIHYDROANTICAPSIN 7-DEHYDROGENASE"/>
    <property type="match status" value="1"/>
</dbReference>
<dbReference type="InterPro" id="IPR036291">
    <property type="entry name" value="NAD(P)-bd_dom_sf"/>
</dbReference>
<comment type="caution">
    <text evidence="3">The sequence shown here is derived from an EMBL/GenBank/DDBJ whole genome shotgun (WGS) entry which is preliminary data.</text>
</comment>
<organism evidence="3 4">
    <name type="scientific">Acidisoma silvae</name>
    <dbReference type="NCBI Taxonomy" id="2802396"/>
    <lineage>
        <taxon>Bacteria</taxon>
        <taxon>Pseudomonadati</taxon>
        <taxon>Pseudomonadota</taxon>
        <taxon>Alphaproteobacteria</taxon>
        <taxon>Acetobacterales</taxon>
        <taxon>Acidocellaceae</taxon>
        <taxon>Acidisoma</taxon>
    </lineage>
</organism>
<dbReference type="GO" id="GO:0016491">
    <property type="term" value="F:oxidoreductase activity"/>
    <property type="evidence" value="ECO:0007669"/>
    <property type="project" value="UniProtKB-KW"/>
</dbReference>
<dbReference type="Pfam" id="PF13561">
    <property type="entry name" value="adh_short_C2"/>
    <property type="match status" value="1"/>
</dbReference>
<dbReference type="SUPFAM" id="SSF51735">
    <property type="entry name" value="NAD(P)-binding Rossmann-fold domains"/>
    <property type="match status" value="1"/>
</dbReference>
<evidence type="ECO:0000256" key="1">
    <source>
        <dbReference type="ARBA" id="ARBA00006484"/>
    </source>
</evidence>
<evidence type="ECO:0000313" key="3">
    <source>
        <dbReference type="EMBL" id="MCB8873663.1"/>
    </source>
</evidence>
<keyword evidence="4" id="KW-1185">Reference proteome</keyword>
<reference evidence="3" key="2">
    <citation type="submission" date="2021-01" db="EMBL/GenBank/DDBJ databases">
        <authorList>
            <person name="Mieszkin S."/>
            <person name="Pouder E."/>
            <person name="Alain K."/>
        </authorList>
    </citation>
    <scope>NUCLEOTIDE SEQUENCE</scope>
    <source>
        <strain evidence="3">HW T2.11</strain>
    </source>
</reference>
<evidence type="ECO:0000313" key="4">
    <source>
        <dbReference type="Proteomes" id="UP000708298"/>
    </source>
</evidence>
<dbReference type="InterPro" id="IPR051122">
    <property type="entry name" value="SDR_DHRS6-like"/>
</dbReference>
<reference evidence="3" key="1">
    <citation type="journal article" date="2021" name="Microorganisms">
        <title>Acidisoma silvae sp. nov. and Acidisomacellulosilytica sp. nov., Two Acidophilic Bacteria Isolated from Decaying Wood, Hydrolyzing Cellulose and Producing Poly-3-hydroxybutyrate.</title>
        <authorList>
            <person name="Mieszkin S."/>
            <person name="Pouder E."/>
            <person name="Uroz S."/>
            <person name="Simon-Colin C."/>
            <person name="Alain K."/>
        </authorList>
    </citation>
    <scope>NUCLEOTIDE SEQUENCE</scope>
    <source>
        <strain evidence="3">HW T2.11</strain>
    </source>
</reference>
<dbReference type="PRINTS" id="PR00081">
    <property type="entry name" value="GDHRDH"/>
</dbReference>
<dbReference type="AlphaFoldDB" id="A0A964DXF9"/>
<name>A0A964DXF9_9PROT</name>
<dbReference type="Gene3D" id="3.40.50.720">
    <property type="entry name" value="NAD(P)-binding Rossmann-like Domain"/>
    <property type="match status" value="1"/>
</dbReference>
<dbReference type="PANTHER" id="PTHR43477:SF1">
    <property type="entry name" value="DIHYDROANTICAPSIN 7-DEHYDROGENASE"/>
    <property type="match status" value="1"/>
</dbReference>
<proteinExistence type="inferred from homology"/>
<protein>
    <submittedName>
        <fullName evidence="3">SDR family oxidoreductase</fullName>
    </submittedName>
</protein>
<gene>
    <name evidence="3" type="ORF">ASILVAE211_00605</name>
</gene>
<dbReference type="InterPro" id="IPR002347">
    <property type="entry name" value="SDR_fam"/>
</dbReference>
<dbReference type="Proteomes" id="UP000708298">
    <property type="component" value="Unassembled WGS sequence"/>
</dbReference>
<keyword evidence="2" id="KW-0560">Oxidoreductase</keyword>